<dbReference type="InterPro" id="IPR036249">
    <property type="entry name" value="Thioredoxin-like_sf"/>
</dbReference>
<feature type="domain" description="Thioredoxin" evidence="12">
    <location>
        <begin position="23"/>
        <end position="150"/>
    </location>
</feature>
<dbReference type="InterPro" id="IPR013766">
    <property type="entry name" value="Thioredoxin_domain"/>
</dbReference>
<dbReference type="FunFam" id="3.40.30.10:FF:000193">
    <property type="entry name" value="Protein disulfide isomerase-like 5-2"/>
    <property type="match status" value="1"/>
</dbReference>
<dbReference type="Pfam" id="PF00085">
    <property type="entry name" value="Thioredoxin"/>
    <property type="match status" value="1"/>
</dbReference>
<dbReference type="GO" id="GO:0016020">
    <property type="term" value="C:membrane"/>
    <property type="evidence" value="ECO:0007669"/>
    <property type="project" value="UniProtKB-SubCell"/>
</dbReference>
<evidence type="ECO:0000256" key="2">
    <source>
        <dbReference type="ARBA" id="ARBA00006347"/>
    </source>
</evidence>
<feature type="transmembrane region" description="Helical" evidence="10">
    <location>
        <begin position="354"/>
        <end position="373"/>
    </location>
</feature>
<keyword evidence="14" id="KW-1185">Reference proteome</keyword>
<keyword evidence="7" id="KW-1015">Disulfide bond</keyword>
<evidence type="ECO:0000256" key="1">
    <source>
        <dbReference type="ARBA" id="ARBA00004167"/>
    </source>
</evidence>
<organism evidence="13 14">
    <name type="scientific">Castilleja foliolosa</name>
    <dbReference type="NCBI Taxonomy" id="1961234"/>
    <lineage>
        <taxon>Eukaryota</taxon>
        <taxon>Viridiplantae</taxon>
        <taxon>Streptophyta</taxon>
        <taxon>Embryophyta</taxon>
        <taxon>Tracheophyta</taxon>
        <taxon>Spermatophyta</taxon>
        <taxon>Magnoliopsida</taxon>
        <taxon>eudicotyledons</taxon>
        <taxon>Gunneridae</taxon>
        <taxon>Pentapetalae</taxon>
        <taxon>asterids</taxon>
        <taxon>lamiids</taxon>
        <taxon>Lamiales</taxon>
        <taxon>Orobanchaceae</taxon>
        <taxon>Pedicularideae</taxon>
        <taxon>Castillejinae</taxon>
        <taxon>Castilleja</taxon>
    </lineage>
</organism>
<evidence type="ECO:0000256" key="8">
    <source>
        <dbReference type="ARBA" id="ARBA00023284"/>
    </source>
</evidence>
<dbReference type="PROSITE" id="PS51352">
    <property type="entry name" value="THIOREDOXIN_2"/>
    <property type="match status" value="1"/>
</dbReference>
<dbReference type="GO" id="GO:0003756">
    <property type="term" value="F:protein disulfide isomerase activity"/>
    <property type="evidence" value="ECO:0007669"/>
    <property type="project" value="UniProtKB-EC"/>
</dbReference>
<gene>
    <name evidence="13" type="primary">PDIL5-2</name>
    <name evidence="13" type="ORF">CASFOL_016629</name>
</gene>
<dbReference type="PANTHER" id="PTHR18929:SF218">
    <property type="entry name" value="PROTEIN DISULFIDE-ISOMERASE 5-2"/>
    <property type="match status" value="1"/>
</dbReference>
<dbReference type="InterPro" id="IPR017937">
    <property type="entry name" value="Thioredoxin_CS"/>
</dbReference>
<evidence type="ECO:0000256" key="9">
    <source>
        <dbReference type="SAM" id="MobiDB-lite"/>
    </source>
</evidence>
<dbReference type="PRINTS" id="PR00421">
    <property type="entry name" value="THIOREDOXIN"/>
</dbReference>
<accession>A0ABD3DAJ7</accession>
<keyword evidence="5 10" id="KW-1133">Transmembrane helix</keyword>
<dbReference type="EMBL" id="JAVIJP010000018">
    <property type="protein sequence ID" value="KAL3638722.1"/>
    <property type="molecule type" value="Genomic_DNA"/>
</dbReference>
<dbReference type="EC" id="5.3.4.1" evidence="13"/>
<evidence type="ECO:0000259" key="12">
    <source>
        <dbReference type="PROSITE" id="PS51352"/>
    </source>
</evidence>
<comment type="caution">
    <text evidence="13">The sequence shown here is derived from an EMBL/GenBank/DDBJ whole genome shotgun (WGS) entry which is preliminary data.</text>
</comment>
<feature type="chain" id="PRO_5044837239" evidence="11">
    <location>
        <begin position="35"/>
        <end position="407"/>
    </location>
</feature>
<dbReference type="CDD" id="cd02961">
    <property type="entry name" value="PDI_a_family"/>
    <property type="match status" value="1"/>
</dbReference>
<evidence type="ECO:0000256" key="5">
    <source>
        <dbReference type="ARBA" id="ARBA00022989"/>
    </source>
</evidence>
<reference evidence="14" key="1">
    <citation type="journal article" date="2024" name="IScience">
        <title>Strigolactones Initiate the Formation of Haustorium-like Structures in Castilleja.</title>
        <authorList>
            <person name="Buerger M."/>
            <person name="Peterson D."/>
            <person name="Chory J."/>
        </authorList>
    </citation>
    <scope>NUCLEOTIDE SEQUENCE [LARGE SCALE GENOMIC DNA]</scope>
</reference>
<feature type="region of interest" description="Disordered" evidence="9">
    <location>
        <begin position="382"/>
        <end position="407"/>
    </location>
</feature>
<feature type="signal peptide" evidence="11">
    <location>
        <begin position="1"/>
        <end position="34"/>
    </location>
</feature>
<evidence type="ECO:0000313" key="13">
    <source>
        <dbReference type="EMBL" id="KAL3638722.1"/>
    </source>
</evidence>
<dbReference type="SUPFAM" id="SSF52833">
    <property type="entry name" value="Thioredoxin-like"/>
    <property type="match status" value="2"/>
</dbReference>
<keyword evidence="3 10" id="KW-0812">Transmembrane</keyword>
<evidence type="ECO:0000256" key="11">
    <source>
        <dbReference type="SAM" id="SignalP"/>
    </source>
</evidence>
<protein>
    <submittedName>
        <fullName evidence="13">Thioredoxin-like domain</fullName>
        <ecNumber evidence="13">5.3.4.1</ecNumber>
    </submittedName>
</protein>
<sequence length="407" mass="45830">MASPGPTIYSVSSIFQHQLLYLLLLILLAPSTGASGNQFKLDGKVLELDDSNFDAGISTFDYIFVDFYAPWCGHCKHLAPELDKAAPVLAGLKPPIVIAKVDADKYRKLASKHDIDGYPTLKIFMHGVPTEYNGPRKADLLARYLTKFVAPDVAILNSDSAVRDFAEAADFSEDVMSLYDFDKVPALVAIYPAYNEQSIFYGPLEEKFLEDYIKQSLVPLILPINQESLKLLKDDQRKIVLTIMEDEVYEKSERLIKVLKSAASANRDLVFGYVGFKQWDDFVESFEVDKKTQLPKMVVWDRNEDYYTVIGSDSVEETDMGNQVSKFLEGYREGKTIQKHMSEPTMMSVIKSNIGVQIFLIFLFVLLVMVLILSTTKEEPLTVGTREQAGDRSTNSTSSTEDRNKED</sequence>
<name>A0ABD3DAJ7_9LAMI</name>
<evidence type="ECO:0000256" key="4">
    <source>
        <dbReference type="ARBA" id="ARBA00022729"/>
    </source>
</evidence>
<dbReference type="Gene3D" id="3.40.30.10">
    <property type="entry name" value="Glutaredoxin"/>
    <property type="match status" value="2"/>
</dbReference>
<dbReference type="FunFam" id="3.40.30.10:FF:000107">
    <property type="entry name" value="Protein disulfide-isomerase 5-2"/>
    <property type="match status" value="1"/>
</dbReference>
<keyword evidence="13" id="KW-0413">Isomerase</keyword>
<proteinExistence type="inferred from homology"/>
<dbReference type="AlphaFoldDB" id="A0ABD3DAJ7"/>
<evidence type="ECO:0000313" key="14">
    <source>
        <dbReference type="Proteomes" id="UP001632038"/>
    </source>
</evidence>
<evidence type="ECO:0000256" key="10">
    <source>
        <dbReference type="SAM" id="Phobius"/>
    </source>
</evidence>
<keyword evidence="6 10" id="KW-0472">Membrane</keyword>
<dbReference type="Proteomes" id="UP001632038">
    <property type="component" value="Unassembled WGS sequence"/>
</dbReference>
<keyword evidence="8" id="KW-0676">Redox-active center</keyword>
<evidence type="ECO:0000256" key="6">
    <source>
        <dbReference type="ARBA" id="ARBA00023136"/>
    </source>
</evidence>
<dbReference type="PANTHER" id="PTHR18929">
    <property type="entry name" value="PROTEIN DISULFIDE ISOMERASE"/>
    <property type="match status" value="1"/>
</dbReference>
<keyword evidence="4 11" id="KW-0732">Signal</keyword>
<comment type="subcellular location">
    <subcellularLocation>
        <location evidence="1">Membrane</location>
        <topology evidence="1">Single-pass membrane protein</topology>
    </subcellularLocation>
</comment>
<evidence type="ECO:0000256" key="7">
    <source>
        <dbReference type="ARBA" id="ARBA00023157"/>
    </source>
</evidence>
<dbReference type="PROSITE" id="PS00194">
    <property type="entry name" value="THIOREDOXIN_1"/>
    <property type="match status" value="1"/>
</dbReference>
<evidence type="ECO:0000256" key="3">
    <source>
        <dbReference type="ARBA" id="ARBA00022692"/>
    </source>
</evidence>
<comment type="similarity">
    <text evidence="2">Belongs to the protein disulfide isomerase family.</text>
</comment>
<dbReference type="Pfam" id="PF13848">
    <property type="entry name" value="Thioredoxin_6"/>
    <property type="match status" value="1"/>
</dbReference>